<evidence type="ECO:0000313" key="1">
    <source>
        <dbReference type="EMBL" id="CAI9706316.1"/>
    </source>
</evidence>
<name>A0ACB0F035_RANTA</name>
<proteinExistence type="predicted"/>
<gene>
    <name evidence="1" type="ORF">MRATA1EN3_LOCUS17529</name>
</gene>
<accession>A0ACB0F035</accession>
<sequence length="469" mass="50031">MNRRSVLRAALRGFLRGRGKVVGERAPRRHVDALAHFALLAADVGFRNSEARILKAHVRYETHVPEKGGAGGIPARRPPAHGRTAHAPQSSVQSPLVTEKEQENPQSAAAREGAVHSVSETRANTKCGVIGGFLIRGPLCGGAEPAAALPSPGFSVAGGPGRRAARAPQRIINRASQGPGQRRPFTPPLLPPGILLFLKTAASWAAEKRQLCGRMRGQAAKKRGSSVSALRAGLEGRGARESQGSSWRWSAERADRESGGGRGEETLPRTHTPSCRRQCREERSEVVVMSTKELRGWESEVGFLAEEPEGPASRGGSKGRECSEQMLESHGKDKGLTKARPSPRTPQGDESPPPQPQEVAAVRGLLRTQRHSESGTNAPVSALAEVPEEARSGRSVNGPPSCPAQASSPGAHPLSPKGLLPLKVRHAPSPSLATALSCFDKHPSQPFEFMAFSCAFPSCGRKPRRWPPE</sequence>
<organism evidence="1 2">
    <name type="scientific">Rangifer tarandus platyrhynchus</name>
    <name type="common">Svalbard reindeer</name>
    <dbReference type="NCBI Taxonomy" id="3082113"/>
    <lineage>
        <taxon>Eukaryota</taxon>
        <taxon>Metazoa</taxon>
        <taxon>Chordata</taxon>
        <taxon>Craniata</taxon>
        <taxon>Vertebrata</taxon>
        <taxon>Euteleostomi</taxon>
        <taxon>Mammalia</taxon>
        <taxon>Eutheria</taxon>
        <taxon>Laurasiatheria</taxon>
        <taxon>Artiodactyla</taxon>
        <taxon>Ruminantia</taxon>
        <taxon>Pecora</taxon>
        <taxon>Cervidae</taxon>
        <taxon>Odocoileinae</taxon>
        <taxon>Rangifer</taxon>
    </lineage>
</organism>
<evidence type="ECO:0000313" key="2">
    <source>
        <dbReference type="Proteomes" id="UP001162501"/>
    </source>
</evidence>
<reference evidence="1" key="1">
    <citation type="submission" date="2023-05" db="EMBL/GenBank/DDBJ databases">
        <authorList>
            <consortium name="ELIXIR-Norway"/>
        </authorList>
    </citation>
    <scope>NUCLEOTIDE SEQUENCE</scope>
</reference>
<protein>
    <submittedName>
        <fullName evidence="1">Uncharacterized protein</fullName>
    </submittedName>
</protein>
<dbReference type="EMBL" id="OX596087">
    <property type="protein sequence ID" value="CAI9706316.1"/>
    <property type="molecule type" value="Genomic_DNA"/>
</dbReference>
<dbReference type="Proteomes" id="UP001162501">
    <property type="component" value="Chromosome 3"/>
</dbReference>